<keyword evidence="7" id="KW-0238">DNA-binding</keyword>
<dbReference type="EMBL" id="JARAKH010000018">
    <property type="protein sequence ID" value="KAK8395256.1"/>
    <property type="molecule type" value="Genomic_DNA"/>
</dbReference>
<evidence type="ECO:0000256" key="7">
    <source>
        <dbReference type="ARBA" id="ARBA00023125"/>
    </source>
</evidence>
<dbReference type="AlphaFoldDB" id="A0AAW0U8M3"/>
<evidence type="ECO:0000256" key="11">
    <source>
        <dbReference type="PROSITE-ProRule" id="PRU00042"/>
    </source>
</evidence>
<evidence type="ECO:0000313" key="15">
    <source>
        <dbReference type="EMBL" id="KAK8395256.1"/>
    </source>
</evidence>
<keyword evidence="3" id="KW-0677">Repeat</keyword>
<keyword evidence="6" id="KW-0805">Transcription regulation</keyword>
<keyword evidence="5" id="KW-0862">Zinc</keyword>
<dbReference type="SUPFAM" id="SSF57667">
    <property type="entry name" value="beta-beta-alpha zinc fingers"/>
    <property type="match status" value="2"/>
</dbReference>
<evidence type="ECO:0000256" key="13">
    <source>
        <dbReference type="SAM" id="Phobius"/>
    </source>
</evidence>
<dbReference type="GO" id="GO:0008270">
    <property type="term" value="F:zinc ion binding"/>
    <property type="evidence" value="ECO:0007669"/>
    <property type="project" value="UniProtKB-KW"/>
</dbReference>
<keyword evidence="16" id="KW-1185">Reference proteome</keyword>
<dbReference type="InterPro" id="IPR013087">
    <property type="entry name" value="Znf_C2H2_type"/>
</dbReference>
<dbReference type="GO" id="GO:0005634">
    <property type="term" value="C:nucleus"/>
    <property type="evidence" value="ECO:0007669"/>
    <property type="project" value="UniProtKB-SubCell"/>
</dbReference>
<dbReference type="Pfam" id="PF00096">
    <property type="entry name" value="zf-C2H2"/>
    <property type="match status" value="2"/>
</dbReference>
<keyword evidence="13" id="KW-1133">Transmembrane helix</keyword>
<dbReference type="GO" id="GO:0000978">
    <property type="term" value="F:RNA polymerase II cis-regulatory region sequence-specific DNA binding"/>
    <property type="evidence" value="ECO:0007669"/>
    <property type="project" value="TreeGrafter"/>
</dbReference>
<proteinExistence type="inferred from homology"/>
<evidence type="ECO:0000259" key="14">
    <source>
        <dbReference type="PROSITE" id="PS50157"/>
    </source>
</evidence>
<feature type="domain" description="C2H2-type" evidence="14">
    <location>
        <begin position="541"/>
        <end position="570"/>
    </location>
</feature>
<sequence>MSTSTVQGMKTEPVVQQQTSQAREAQGTQIITANGQTYSVMPQAQMQTVTIDGQEAIYIPASVQHAPTAAAGTQQIQIAGNQAIFAPAGQIIRAQNIIQNVQGVGQPITVGSVRPSGTASGTGQQAAPTQAAQVGQMATQVMQSGVPQATIPVQIPISTAGGQTVLQTIPFPVQIPVIPNVVQANGQTLQVVPQLAQQVQAQPQLAQILLPNGQVQQVQMVWGSASGMMSLGSASLGSAATMTPLASSQPITTSTWATSTISTPSVAIPGSHTNNASNTSTDNKQQVAQQVSSGASANISATSPSQVVGNATSITVANNSQLLPQGITVSPQLPGSVGGGVTVVPVSQTSQLRAAAPTAAVAAQQNTIQIPQIQVVQPVFQHIPGIGQVQVISPSSLQTLTSSIAGTSQPISVSTLSAVPTSNSQPAASAIPTQILPGGAQIISASGLQGESEGAKWVVSTGGQVNQAQVVPQPDDSPTTETGKTRLRRVACTCPNCKDGDRGGDNKKKVHVCHIPGCNKMYGKTSHLRAHLRWHSGERPFVCSWLFCNKRFTRSDELQRHKRTHTGEKRFHCPECQKRFMRSDHLSKHVKTHTKSKGMVSNWSGFSNVSDYLGLILRGSWGKFISNWLSFCACVIFFLFPHTFVLIFLALSLFILYGTVHSCHSFKSPMPRSFHFLMNYPVFLVFVS</sequence>
<dbReference type="PROSITE" id="PS00028">
    <property type="entry name" value="ZINC_FINGER_C2H2_1"/>
    <property type="match status" value="3"/>
</dbReference>
<dbReference type="GO" id="GO:0000981">
    <property type="term" value="F:DNA-binding transcription factor activity, RNA polymerase II-specific"/>
    <property type="evidence" value="ECO:0007669"/>
    <property type="project" value="TreeGrafter"/>
</dbReference>
<evidence type="ECO:0000256" key="5">
    <source>
        <dbReference type="ARBA" id="ARBA00022833"/>
    </source>
</evidence>
<dbReference type="Proteomes" id="UP001487740">
    <property type="component" value="Unassembled WGS sequence"/>
</dbReference>
<feature type="compositionally biased region" description="Polar residues" evidence="12">
    <location>
        <begin position="271"/>
        <end position="284"/>
    </location>
</feature>
<dbReference type="FunFam" id="3.30.160.60:FF:000014">
    <property type="entry name" value="Transcription factor Sp3"/>
    <property type="match status" value="1"/>
</dbReference>
<dbReference type="FunFam" id="3.30.160.60:FF:000026">
    <property type="entry name" value="Transcription factor Sp3"/>
    <property type="match status" value="1"/>
</dbReference>
<keyword evidence="8" id="KW-0804">Transcription</keyword>
<protein>
    <recommendedName>
        <fullName evidence="14">C2H2-type domain-containing protein</fullName>
    </recommendedName>
</protein>
<evidence type="ECO:0000256" key="12">
    <source>
        <dbReference type="SAM" id="MobiDB-lite"/>
    </source>
</evidence>
<dbReference type="PANTHER" id="PTHR23235:SF170">
    <property type="entry name" value="FI01014P-RELATED"/>
    <property type="match status" value="1"/>
</dbReference>
<evidence type="ECO:0000313" key="16">
    <source>
        <dbReference type="Proteomes" id="UP001487740"/>
    </source>
</evidence>
<organism evidence="15 16">
    <name type="scientific">Scylla paramamosain</name>
    <name type="common">Mud crab</name>
    <dbReference type="NCBI Taxonomy" id="85552"/>
    <lineage>
        <taxon>Eukaryota</taxon>
        <taxon>Metazoa</taxon>
        <taxon>Ecdysozoa</taxon>
        <taxon>Arthropoda</taxon>
        <taxon>Crustacea</taxon>
        <taxon>Multicrustacea</taxon>
        <taxon>Malacostraca</taxon>
        <taxon>Eumalacostraca</taxon>
        <taxon>Eucarida</taxon>
        <taxon>Decapoda</taxon>
        <taxon>Pleocyemata</taxon>
        <taxon>Brachyura</taxon>
        <taxon>Eubrachyura</taxon>
        <taxon>Portunoidea</taxon>
        <taxon>Portunidae</taxon>
        <taxon>Portuninae</taxon>
        <taxon>Scylla</taxon>
    </lineage>
</organism>
<evidence type="ECO:0000256" key="6">
    <source>
        <dbReference type="ARBA" id="ARBA00023015"/>
    </source>
</evidence>
<name>A0AAW0U8M3_SCYPA</name>
<keyword evidence="4 11" id="KW-0863">Zinc-finger</keyword>
<evidence type="ECO:0000256" key="9">
    <source>
        <dbReference type="ARBA" id="ARBA00023242"/>
    </source>
</evidence>
<feature type="region of interest" description="Disordered" evidence="12">
    <location>
        <begin position="263"/>
        <end position="302"/>
    </location>
</feature>
<comment type="subcellular location">
    <subcellularLocation>
        <location evidence="1">Nucleus</location>
    </subcellularLocation>
</comment>
<dbReference type="SMART" id="SM00355">
    <property type="entry name" value="ZnF_C2H2"/>
    <property type="match status" value="3"/>
</dbReference>
<feature type="domain" description="C2H2-type" evidence="14">
    <location>
        <begin position="511"/>
        <end position="540"/>
    </location>
</feature>
<keyword evidence="9" id="KW-0539">Nucleus</keyword>
<accession>A0AAW0U8M3</accession>
<keyword evidence="13" id="KW-0812">Transmembrane</keyword>
<dbReference type="PANTHER" id="PTHR23235">
    <property type="entry name" value="KRUEPPEL-LIKE TRANSCRIPTION FACTOR"/>
    <property type="match status" value="1"/>
</dbReference>
<evidence type="ECO:0000256" key="10">
    <source>
        <dbReference type="ARBA" id="ARBA00038409"/>
    </source>
</evidence>
<evidence type="ECO:0000256" key="3">
    <source>
        <dbReference type="ARBA" id="ARBA00022737"/>
    </source>
</evidence>
<keyword evidence="13" id="KW-0472">Membrane</keyword>
<dbReference type="Gene3D" id="3.30.160.60">
    <property type="entry name" value="Classic Zinc Finger"/>
    <property type="match status" value="3"/>
</dbReference>
<dbReference type="PROSITE" id="PS50157">
    <property type="entry name" value="ZINC_FINGER_C2H2_2"/>
    <property type="match status" value="3"/>
</dbReference>
<gene>
    <name evidence="15" type="ORF">O3P69_006161</name>
</gene>
<evidence type="ECO:0000256" key="4">
    <source>
        <dbReference type="ARBA" id="ARBA00022771"/>
    </source>
</evidence>
<dbReference type="InterPro" id="IPR036236">
    <property type="entry name" value="Znf_C2H2_sf"/>
</dbReference>
<evidence type="ECO:0000256" key="1">
    <source>
        <dbReference type="ARBA" id="ARBA00004123"/>
    </source>
</evidence>
<feature type="domain" description="C2H2-type" evidence="14">
    <location>
        <begin position="571"/>
        <end position="598"/>
    </location>
</feature>
<comment type="similarity">
    <text evidence="10">Belongs to the Sp1 C2H2-type zinc-finger protein family.</text>
</comment>
<feature type="transmembrane region" description="Helical" evidence="13">
    <location>
        <begin position="628"/>
        <end position="657"/>
    </location>
</feature>
<keyword evidence="2" id="KW-0479">Metal-binding</keyword>
<evidence type="ECO:0000256" key="2">
    <source>
        <dbReference type="ARBA" id="ARBA00022723"/>
    </source>
</evidence>
<comment type="caution">
    <text evidence="15">The sequence shown here is derived from an EMBL/GenBank/DDBJ whole genome shotgun (WGS) entry which is preliminary data.</text>
</comment>
<evidence type="ECO:0000256" key="8">
    <source>
        <dbReference type="ARBA" id="ARBA00023163"/>
    </source>
</evidence>
<feature type="compositionally biased region" description="Low complexity" evidence="12">
    <location>
        <begin position="285"/>
        <end position="297"/>
    </location>
</feature>
<reference evidence="15 16" key="1">
    <citation type="submission" date="2023-03" db="EMBL/GenBank/DDBJ databases">
        <title>High-quality genome of Scylla paramamosain provides insights in environmental adaptation.</title>
        <authorList>
            <person name="Zhang L."/>
        </authorList>
    </citation>
    <scope>NUCLEOTIDE SEQUENCE [LARGE SCALE GENOMIC DNA]</scope>
    <source>
        <strain evidence="15">LZ_2023a</strain>
        <tissue evidence="15">Muscle</tissue>
    </source>
</reference>